<reference evidence="1" key="1">
    <citation type="submission" date="2024-02" db="EMBL/GenBank/DDBJ databases">
        <title>Metagenome Assembled Genome of Zalaria obscura JY119.</title>
        <authorList>
            <person name="Vighnesh L."/>
            <person name="Jagadeeshwari U."/>
            <person name="Venkata Ramana C."/>
            <person name="Sasikala C."/>
        </authorList>
    </citation>
    <scope>NUCLEOTIDE SEQUENCE</scope>
    <source>
        <strain evidence="1">JY119</strain>
    </source>
</reference>
<dbReference type="Proteomes" id="UP001320706">
    <property type="component" value="Unassembled WGS sequence"/>
</dbReference>
<dbReference type="EMBL" id="JAMKPW020000016">
    <property type="protein sequence ID" value="KAK8210143.1"/>
    <property type="molecule type" value="Genomic_DNA"/>
</dbReference>
<keyword evidence="2" id="KW-1185">Reference proteome</keyword>
<evidence type="ECO:0000313" key="1">
    <source>
        <dbReference type="EMBL" id="KAK8210143.1"/>
    </source>
</evidence>
<comment type="caution">
    <text evidence="1">The sequence shown here is derived from an EMBL/GenBank/DDBJ whole genome shotgun (WGS) entry which is preliminary data.</text>
</comment>
<organism evidence="1 2">
    <name type="scientific">Zalaria obscura</name>
    <dbReference type="NCBI Taxonomy" id="2024903"/>
    <lineage>
        <taxon>Eukaryota</taxon>
        <taxon>Fungi</taxon>
        <taxon>Dikarya</taxon>
        <taxon>Ascomycota</taxon>
        <taxon>Pezizomycotina</taxon>
        <taxon>Dothideomycetes</taxon>
        <taxon>Dothideomycetidae</taxon>
        <taxon>Dothideales</taxon>
        <taxon>Zalariaceae</taxon>
        <taxon>Zalaria</taxon>
    </lineage>
</organism>
<accession>A0ACC3SEC5</accession>
<proteinExistence type="predicted"/>
<gene>
    <name evidence="1" type="primary">CDC36</name>
    <name evidence="1" type="ORF">M8818_003630</name>
</gene>
<protein>
    <submittedName>
        <fullName evidence="1">Transcriptional regulator</fullName>
    </submittedName>
</protein>
<sequence length="484" mass="52708">MQSAPGLSNPPSRTQTLSNFAQAIGGSSSQAPIDLSIKMDILFGGMGKNTRNRPLARFAPSRLPKVGFKADINNLSEFPSLSGGPQPQSSSSVPQAWNSNALRQAQQSQPSPVQRTPGPQSVQPRGPSAQVQQTPLQQQAQPQPQENELQFRSESEGQFDGQNAGAQRSANATDEWPSLGGQPNGDARGDRQGGEFSAQNRNGTLEQVNGQDDCAGAGYAQSSGNTDVLRSPSETQRTPSSLRDGPAQPNPQFSGQQLPYRDGPFSPSQAQIGAPGAPQPQPGSAFGGQMMGSPTPNQPQPPQSPMAQMTEAERWGIKGLVANLRNNSPLVTGHDPSTLGLDLDSPDPLFPTFAGPFAEPGSRPIIPDFTLPSAYSVNNVPPLHTRIDAFSDETLFAIFYQYPRDVMQEIAAGQLHQRDWRWNIKERKWMMKDPSAGPPMRINDTTERGVYVFFDAMNWRRERREYVLNYEYLDHRHGPTQPTS</sequence>
<evidence type="ECO:0000313" key="2">
    <source>
        <dbReference type="Proteomes" id="UP001320706"/>
    </source>
</evidence>
<name>A0ACC3SEC5_9PEZI</name>